<dbReference type="Proteomes" id="UP000272400">
    <property type="component" value="Unassembled WGS sequence"/>
</dbReference>
<dbReference type="InterPro" id="IPR005115">
    <property type="entry name" value="Gly_transporter"/>
</dbReference>
<feature type="transmembrane region" description="Helical" evidence="8">
    <location>
        <begin position="173"/>
        <end position="192"/>
    </location>
</feature>
<feature type="domain" description="Glycine transporter" evidence="9">
    <location>
        <begin position="9"/>
        <end position="82"/>
    </location>
</feature>
<dbReference type="PANTHER" id="PTHR30506:SF3">
    <property type="entry name" value="UPF0126 INNER MEMBRANE PROTEIN YADS-RELATED"/>
    <property type="match status" value="1"/>
</dbReference>
<sequence>MEIATITTVLDLIGVCINGLLGGVVARNRGFDLFGFAVIGVVSGLGGGVVRDVLLMEGPPVALTNPLYVPTALAGTAVAFLLSFTEQDWNRVFLGLDALALSVWAIAGAQKTLAADLTWVPAILLGTLTAVGGGAIRDLLVQRVPTVFGGNELYASVAIVVATFYVVCSAFGAVVVGTVLGIVVGTLMRLLAYRRGWGLPSGMPYEAREVLGRVRRTPRERPPRNRARRLGRKDVGEGPDDGG</sequence>
<proteinExistence type="inferred from homology"/>
<evidence type="ECO:0000256" key="6">
    <source>
        <dbReference type="ARBA" id="ARBA00023136"/>
    </source>
</evidence>
<keyword evidence="11" id="KW-1185">Reference proteome</keyword>
<evidence type="ECO:0000313" key="11">
    <source>
        <dbReference type="Proteomes" id="UP000272400"/>
    </source>
</evidence>
<dbReference type="AlphaFoldDB" id="A0A3N1D6F9"/>
<evidence type="ECO:0000313" key="10">
    <source>
        <dbReference type="EMBL" id="ROO88698.1"/>
    </source>
</evidence>
<comment type="caution">
    <text evidence="10">The sequence shown here is derived from an EMBL/GenBank/DDBJ whole genome shotgun (WGS) entry which is preliminary data.</text>
</comment>
<feature type="transmembrane region" description="Helical" evidence="8">
    <location>
        <begin position="33"/>
        <end position="55"/>
    </location>
</feature>
<feature type="transmembrane region" description="Helical" evidence="8">
    <location>
        <begin position="148"/>
        <end position="167"/>
    </location>
</feature>
<keyword evidence="4 8" id="KW-0812">Transmembrane</keyword>
<dbReference type="PANTHER" id="PTHR30506">
    <property type="entry name" value="INNER MEMBRANE PROTEIN"/>
    <property type="match status" value="1"/>
</dbReference>
<dbReference type="EMBL" id="RJKE01000001">
    <property type="protein sequence ID" value="ROO88698.1"/>
    <property type="molecule type" value="Genomic_DNA"/>
</dbReference>
<evidence type="ECO:0000256" key="1">
    <source>
        <dbReference type="ARBA" id="ARBA00004651"/>
    </source>
</evidence>
<dbReference type="RefSeq" id="WP_211360035.1">
    <property type="nucleotide sequence ID" value="NZ_RJKE01000001.1"/>
</dbReference>
<dbReference type="GO" id="GO:0005886">
    <property type="term" value="C:plasma membrane"/>
    <property type="evidence" value="ECO:0007669"/>
    <property type="project" value="UniProtKB-SubCell"/>
</dbReference>
<comment type="subcellular location">
    <subcellularLocation>
        <location evidence="1">Cell membrane</location>
        <topology evidence="1">Multi-pass membrane protein</topology>
    </subcellularLocation>
</comment>
<name>A0A3N1D6F9_9ACTN</name>
<feature type="compositionally biased region" description="Basic and acidic residues" evidence="7">
    <location>
        <begin position="214"/>
        <end position="223"/>
    </location>
</feature>
<feature type="transmembrane region" description="Helical" evidence="8">
    <location>
        <begin position="6"/>
        <end position="26"/>
    </location>
</feature>
<reference evidence="10 11" key="1">
    <citation type="submission" date="2018-11" db="EMBL/GenBank/DDBJ databases">
        <title>Sequencing the genomes of 1000 actinobacteria strains.</title>
        <authorList>
            <person name="Klenk H.-P."/>
        </authorList>
    </citation>
    <scope>NUCLEOTIDE SEQUENCE [LARGE SCALE GENOMIC DNA]</scope>
    <source>
        <strain evidence="10 11">DSM 44254</strain>
    </source>
</reference>
<keyword evidence="6 8" id="KW-0472">Membrane</keyword>
<evidence type="ECO:0000256" key="8">
    <source>
        <dbReference type="SAM" id="Phobius"/>
    </source>
</evidence>
<dbReference type="Pfam" id="PF03458">
    <property type="entry name" value="Gly_transporter"/>
    <property type="match status" value="2"/>
</dbReference>
<evidence type="ECO:0000259" key="9">
    <source>
        <dbReference type="Pfam" id="PF03458"/>
    </source>
</evidence>
<feature type="transmembrane region" description="Helical" evidence="8">
    <location>
        <begin position="92"/>
        <end position="113"/>
    </location>
</feature>
<feature type="domain" description="Glycine transporter" evidence="9">
    <location>
        <begin position="96"/>
        <end position="168"/>
    </location>
</feature>
<accession>A0A3N1D6F9</accession>
<gene>
    <name evidence="10" type="ORF">EDD29_6372</name>
</gene>
<evidence type="ECO:0000256" key="4">
    <source>
        <dbReference type="ARBA" id="ARBA00022692"/>
    </source>
</evidence>
<protein>
    <submittedName>
        <fullName evidence="10">Putative membrane protein YeiH</fullName>
    </submittedName>
</protein>
<keyword evidence="5 8" id="KW-1133">Transmembrane helix</keyword>
<feature type="transmembrane region" description="Helical" evidence="8">
    <location>
        <begin position="67"/>
        <end position="85"/>
    </location>
</feature>
<keyword evidence="3" id="KW-1003">Cell membrane</keyword>
<organism evidence="10 11">
    <name type="scientific">Actinocorallia herbida</name>
    <dbReference type="NCBI Taxonomy" id="58109"/>
    <lineage>
        <taxon>Bacteria</taxon>
        <taxon>Bacillati</taxon>
        <taxon>Actinomycetota</taxon>
        <taxon>Actinomycetes</taxon>
        <taxon>Streptosporangiales</taxon>
        <taxon>Thermomonosporaceae</taxon>
        <taxon>Actinocorallia</taxon>
    </lineage>
</organism>
<feature type="region of interest" description="Disordered" evidence="7">
    <location>
        <begin position="214"/>
        <end position="243"/>
    </location>
</feature>
<evidence type="ECO:0000256" key="3">
    <source>
        <dbReference type="ARBA" id="ARBA00022475"/>
    </source>
</evidence>
<evidence type="ECO:0000256" key="5">
    <source>
        <dbReference type="ARBA" id="ARBA00022989"/>
    </source>
</evidence>
<feature type="transmembrane region" description="Helical" evidence="8">
    <location>
        <begin position="119"/>
        <end position="136"/>
    </location>
</feature>
<evidence type="ECO:0000256" key="7">
    <source>
        <dbReference type="SAM" id="MobiDB-lite"/>
    </source>
</evidence>
<comment type="similarity">
    <text evidence="2">Belongs to the UPF0126 family.</text>
</comment>
<evidence type="ECO:0000256" key="2">
    <source>
        <dbReference type="ARBA" id="ARBA00008193"/>
    </source>
</evidence>